<organism evidence="1 2">
    <name type="scientific">Chromobacterium fluminis</name>
    <dbReference type="NCBI Taxonomy" id="3044269"/>
    <lineage>
        <taxon>Bacteria</taxon>
        <taxon>Pseudomonadati</taxon>
        <taxon>Pseudomonadota</taxon>
        <taxon>Betaproteobacteria</taxon>
        <taxon>Neisseriales</taxon>
        <taxon>Chromobacteriaceae</taxon>
        <taxon>Chromobacterium</taxon>
    </lineage>
</organism>
<gene>
    <name evidence="1" type="ORF">HA052_05100</name>
</gene>
<comment type="caution">
    <text evidence="1">The sequence shown here is derived from an EMBL/GenBank/DDBJ whole genome shotgun (WGS) entry which is preliminary data.</text>
</comment>
<dbReference type="Proteomes" id="UP001515641">
    <property type="component" value="Unassembled WGS sequence"/>
</dbReference>
<keyword evidence="2" id="KW-1185">Reference proteome</keyword>
<accession>A0ABX0KYD9</accession>
<name>A0ABX0KYD9_9NEIS</name>
<protein>
    <submittedName>
        <fullName evidence="1">Uncharacterized protein</fullName>
    </submittedName>
</protein>
<sequence length="148" mass="16473">MTGDDFRFIADSLGFKQADLAAEFGVDVDTLRKRFNEEKISKLWECAIVGLVASKQLPMLFEVANIPGSHAGSKAKKESFTFSDIVFALGITYSALAIELDVTRNTLRARCKEAHLYGLWRFVAIGLIMRRQLVSLTSEVDRLGISLN</sequence>
<evidence type="ECO:0000313" key="1">
    <source>
        <dbReference type="EMBL" id="NHR04569.1"/>
    </source>
</evidence>
<reference evidence="1 2" key="1">
    <citation type="submission" date="2020-03" db="EMBL/GenBank/DDBJ databases">
        <title>Draft genome sequence of environmentally isolated cultures.</title>
        <authorList>
            <person name="Wilson H.S."/>
            <person name="De Leon M.E."/>
        </authorList>
    </citation>
    <scope>NUCLEOTIDE SEQUENCE [LARGE SCALE GENOMIC DNA]</scope>
    <source>
        <strain evidence="1 2">HSC-31F16</strain>
    </source>
</reference>
<dbReference type="RefSeq" id="WP_166451079.1">
    <property type="nucleotide sequence ID" value="NZ_JAAOMA010000004.1"/>
</dbReference>
<dbReference type="EMBL" id="JAAOMA010000004">
    <property type="protein sequence ID" value="NHR04569.1"/>
    <property type="molecule type" value="Genomic_DNA"/>
</dbReference>
<proteinExistence type="predicted"/>
<evidence type="ECO:0000313" key="2">
    <source>
        <dbReference type="Proteomes" id="UP001515641"/>
    </source>
</evidence>